<gene>
    <name evidence="8" type="primary">epaP</name>
    <name evidence="8" type="ORF">HMPREF9444_01192</name>
</gene>
<dbReference type="STRING" id="762983.HMPREF9444_01192"/>
<dbReference type="GO" id="GO:0009306">
    <property type="term" value="P:protein secretion"/>
    <property type="evidence" value="ECO:0007669"/>
    <property type="project" value="UniProtKB-UniRule"/>
</dbReference>
<keyword evidence="6 7" id="KW-0472">Membrane</keyword>
<protein>
    <submittedName>
        <fullName evidence="8">Type III secretion apparatus protein, YscR/HrcR family</fullName>
    </submittedName>
</protein>
<proteinExistence type="inferred from homology"/>
<dbReference type="PANTHER" id="PTHR30587:SF2">
    <property type="entry name" value="SURFACE PRESENTATION OF ANTIGENS PROTEIN SPAP"/>
    <property type="match status" value="1"/>
</dbReference>
<evidence type="ECO:0000256" key="3">
    <source>
        <dbReference type="ARBA" id="ARBA00022475"/>
    </source>
</evidence>
<dbReference type="RefSeq" id="WP_009143392.1">
    <property type="nucleotide sequence ID" value="NZ_GL830993.1"/>
</dbReference>
<feature type="transmembrane region" description="Helical" evidence="7">
    <location>
        <begin position="164"/>
        <end position="188"/>
    </location>
</feature>
<dbReference type="PROSITE" id="PS01061">
    <property type="entry name" value="FLIP_2"/>
    <property type="match status" value="1"/>
</dbReference>
<evidence type="ECO:0000256" key="5">
    <source>
        <dbReference type="ARBA" id="ARBA00022989"/>
    </source>
</evidence>
<dbReference type="AlphaFoldDB" id="E8LKG1"/>
<dbReference type="NCBIfam" id="NF009438">
    <property type="entry name" value="PRK12797.1"/>
    <property type="match status" value="1"/>
</dbReference>
<keyword evidence="3 7" id="KW-1003">Cell membrane</keyword>
<feature type="transmembrane region" description="Helical" evidence="7">
    <location>
        <begin position="55"/>
        <end position="75"/>
    </location>
</feature>
<dbReference type="HOGENOM" id="CLU_042028_2_0_6"/>
<dbReference type="GO" id="GO:0005886">
    <property type="term" value="C:plasma membrane"/>
    <property type="evidence" value="ECO:0007669"/>
    <property type="project" value="UniProtKB-SubCell"/>
</dbReference>
<comment type="caution">
    <text evidence="8">The sequence shown here is derived from an EMBL/GenBank/DDBJ whole genome shotgun (WGS) entry which is preliminary data.</text>
</comment>
<accession>E8LKG1</accession>
<dbReference type="InterPro" id="IPR005838">
    <property type="entry name" value="T3SS_IM_P"/>
</dbReference>
<keyword evidence="5 7" id="KW-1133">Transmembrane helix</keyword>
<dbReference type="NCBIfam" id="TIGR01102">
    <property type="entry name" value="yscR"/>
    <property type="match status" value="1"/>
</dbReference>
<dbReference type="eggNOG" id="COG4790">
    <property type="taxonomic scope" value="Bacteria"/>
</dbReference>
<dbReference type="InterPro" id="IPR005773">
    <property type="entry name" value="T3SS_YscR-like"/>
</dbReference>
<evidence type="ECO:0000256" key="2">
    <source>
        <dbReference type="ARBA" id="ARBA00006257"/>
    </source>
</evidence>
<comment type="similarity">
    <text evidence="2 7">Belongs to the FliP/MopC/SpaP family.</text>
</comment>
<dbReference type="Pfam" id="PF00813">
    <property type="entry name" value="FliP"/>
    <property type="match status" value="1"/>
</dbReference>
<evidence type="ECO:0000256" key="4">
    <source>
        <dbReference type="ARBA" id="ARBA00022692"/>
    </source>
</evidence>
<reference evidence="8 9" key="1">
    <citation type="submission" date="2011-01" db="EMBL/GenBank/DDBJ databases">
        <authorList>
            <person name="Weinstock G."/>
            <person name="Sodergren E."/>
            <person name="Clifton S."/>
            <person name="Fulton L."/>
            <person name="Fulton B."/>
            <person name="Courtney L."/>
            <person name="Fronick C."/>
            <person name="Harrison M."/>
            <person name="Strong C."/>
            <person name="Farmer C."/>
            <person name="Delahaunty K."/>
            <person name="Markovic C."/>
            <person name="Hall O."/>
            <person name="Minx P."/>
            <person name="Tomlinson C."/>
            <person name="Mitreva M."/>
            <person name="Hou S."/>
            <person name="Chen J."/>
            <person name="Wollam A."/>
            <person name="Pepin K.H."/>
            <person name="Johnson M."/>
            <person name="Bhonagiri V."/>
            <person name="Zhang X."/>
            <person name="Suruliraj S."/>
            <person name="Warren W."/>
            <person name="Chinwalla A."/>
            <person name="Mardis E.R."/>
            <person name="Wilson R.K."/>
        </authorList>
    </citation>
    <scope>NUCLEOTIDE SEQUENCE [LARGE SCALE GENOMIC DNA]</scope>
    <source>
        <strain evidence="9">DSM 22608 / JCM 16073 / KCTC 15190 / YIT 12066</strain>
    </source>
</reference>
<name>E8LKG1_SUCHY</name>
<dbReference type="OrthoDB" id="9805111at2"/>
<dbReference type="PANTHER" id="PTHR30587">
    <property type="entry name" value="FLAGELLAR BIOSYNTHETIC PROTEIN FLIP"/>
    <property type="match status" value="1"/>
</dbReference>
<dbReference type="PRINTS" id="PR01302">
    <property type="entry name" value="TYPE3IMPPROT"/>
</dbReference>
<dbReference type="PROSITE" id="PS01060">
    <property type="entry name" value="FLIP_1"/>
    <property type="match status" value="1"/>
</dbReference>
<evidence type="ECO:0000256" key="7">
    <source>
        <dbReference type="RuleBase" id="RU362070"/>
    </source>
</evidence>
<evidence type="ECO:0000313" key="8">
    <source>
        <dbReference type="EMBL" id="EFY06996.1"/>
    </source>
</evidence>
<evidence type="ECO:0000313" key="9">
    <source>
        <dbReference type="Proteomes" id="UP000018458"/>
    </source>
</evidence>
<dbReference type="EMBL" id="AEVO01000057">
    <property type="protein sequence ID" value="EFY06996.1"/>
    <property type="molecule type" value="Genomic_DNA"/>
</dbReference>
<evidence type="ECO:0000256" key="1">
    <source>
        <dbReference type="ARBA" id="ARBA00004651"/>
    </source>
</evidence>
<evidence type="ECO:0000256" key="6">
    <source>
        <dbReference type="ARBA" id="ARBA00023136"/>
    </source>
</evidence>
<organism evidence="8 9">
    <name type="scientific">Succinatimonas hippei (strain DSM 22608 / JCM 16073 / KCTC 15190 / YIT 12066)</name>
    <dbReference type="NCBI Taxonomy" id="762983"/>
    <lineage>
        <taxon>Bacteria</taxon>
        <taxon>Pseudomonadati</taxon>
        <taxon>Pseudomonadota</taxon>
        <taxon>Gammaproteobacteria</taxon>
        <taxon>Aeromonadales</taxon>
        <taxon>Succinivibrionaceae</taxon>
        <taxon>Succinatimonas</taxon>
    </lineage>
</organism>
<keyword evidence="4 7" id="KW-0812">Transmembrane</keyword>
<sequence length="222" mass="24800">METTTSISNPINLIFLIALMGLVPFFLTLATSYIKIIVVIYLIRNALGIQQVPPGMVLSGLAMILSIFVMAPVGVKTYDLLQQQDVSTVETSPYNVLEIADNVSGPLKDFLQHNTDERILNAFTNTAQRIWPQEIHNVISKDSLIFIIPSFVISELTKAFQIGFLLYLPFIAIDLIISNILLAMGMMMVSPMTISLPFKLMLFVTLDGWLKLSQGLLYSYSY</sequence>
<feature type="transmembrane region" description="Helical" evidence="7">
    <location>
        <begin position="13"/>
        <end position="43"/>
    </location>
</feature>
<keyword evidence="9" id="KW-1185">Reference proteome</keyword>
<dbReference type="Proteomes" id="UP000018458">
    <property type="component" value="Unassembled WGS sequence"/>
</dbReference>
<comment type="caution">
    <text evidence="7">Lacks conserved residue(s) required for the propagation of feature annotation.</text>
</comment>
<comment type="subcellular location">
    <subcellularLocation>
        <location evidence="1">Cell membrane</location>
        <topology evidence="1">Multi-pass membrane protein</topology>
    </subcellularLocation>
</comment>